<reference evidence="1 2" key="1">
    <citation type="submission" date="2019-06" db="EMBL/GenBank/DDBJ databases">
        <title>The draft genome of Rhizobium smilacinae PTYR-5.</title>
        <authorList>
            <person name="Liu L."/>
            <person name="Li L."/>
            <person name="Zhang X."/>
        </authorList>
    </citation>
    <scope>NUCLEOTIDE SEQUENCE [LARGE SCALE GENOMIC DNA]</scope>
    <source>
        <strain evidence="1 2">PTYR-5</strain>
    </source>
</reference>
<dbReference type="Proteomes" id="UP000311605">
    <property type="component" value="Unassembled WGS sequence"/>
</dbReference>
<protein>
    <submittedName>
        <fullName evidence="1">Uncharacterized protein</fullName>
    </submittedName>
</protein>
<evidence type="ECO:0000313" key="1">
    <source>
        <dbReference type="EMBL" id="TNM65701.1"/>
    </source>
</evidence>
<dbReference type="RefSeq" id="WP_139673956.1">
    <property type="nucleotide sequence ID" value="NZ_VDMN01000001.1"/>
</dbReference>
<comment type="caution">
    <text evidence="1">The sequence shown here is derived from an EMBL/GenBank/DDBJ whole genome shotgun (WGS) entry which is preliminary data.</text>
</comment>
<accession>A0A5C4XRS3</accession>
<evidence type="ECO:0000313" key="2">
    <source>
        <dbReference type="Proteomes" id="UP000311605"/>
    </source>
</evidence>
<proteinExistence type="predicted"/>
<dbReference type="OrthoDB" id="8454392at2"/>
<gene>
    <name evidence="1" type="ORF">FHP24_05485</name>
</gene>
<name>A0A5C4XRS3_9HYPH</name>
<organism evidence="1 2">
    <name type="scientific">Aliirhizobium smilacinae</name>
    <dbReference type="NCBI Taxonomy" id="1395944"/>
    <lineage>
        <taxon>Bacteria</taxon>
        <taxon>Pseudomonadati</taxon>
        <taxon>Pseudomonadota</taxon>
        <taxon>Alphaproteobacteria</taxon>
        <taxon>Hyphomicrobiales</taxon>
        <taxon>Rhizobiaceae</taxon>
        <taxon>Aliirhizobium</taxon>
    </lineage>
</organism>
<sequence>MAEIVVMNVWRDRKGRKVSVPTAASNLALAGEIVMFTGVRYERFDDRMDRKAENHAVRIELK</sequence>
<keyword evidence="2" id="KW-1185">Reference proteome</keyword>
<dbReference type="AlphaFoldDB" id="A0A5C4XRS3"/>
<dbReference type="EMBL" id="VDMN01000001">
    <property type="protein sequence ID" value="TNM65701.1"/>
    <property type="molecule type" value="Genomic_DNA"/>
</dbReference>